<evidence type="ECO:0000313" key="1">
    <source>
        <dbReference type="EMBL" id="TDC96229.1"/>
    </source>
</evidence>
<dbReference type="AlphaFoldDB" id="A0A4R4V9U5"/>
<evidence type="ECO:0000313" key="2">
    <source>
        <dbReference type="Proteomes" id="UP000294744"/>
    </source>
</evidence>
<dbReference type="Proteomes" id="UP000294744">
    <property type="component" value="Unassembled WGS sequence"/>
</dbReference>
<gene>
    <name evidence="1" type="ORF">E1161_01685</name>
</gene>
<sequence>MRCAPDARTNPAAGGKLGRVRAFGLVAVTIWLIVSACTTPVEPPPSVSEPTVDPAFVHGTDRGETDRLAATVVTDVQRYWAHAYPDTFGSPWRDLDGGFFSVDTGGTGTAPPCASEPREVEGNAYYCQSVDAIAWDRAALLPVLREHYGDTAVAVVLAHEIGHAVQQRAGLAEGEPLRLESMADCYAGSFLRWVSDGRAPHLRTDPRRLDDALRAITVFRDPIGTSGHGTAFDRVTAFQHGFTGGPRGCTQVTESNVAELVDDDPNAPLESILDTAPIAAHFGTAVEDLGGRWVPPARSTGCPGADGPVGFCPSPPTITADPAALRHTRDDIGDQAVTTLLASRYALAALTELGQRASGADIVCLTGAFTAAQPHLSPGDLDEAVQVVLESDAVSRGGDGPPLSGFDRIAAFGDGARSGWAGCVK</sequence>
<comment type="caution">
    <text evidence="1">The sequence shown here is derived from an EMBL/GenBank/DDBJ whole genome shotgun (WGS) entry which is preliminary data.</text>
</comment>
<organism evidence="1 2">
    <name type="scientific">Saccharopolyspora aridisoli</name>
    <dbReference type="NCBI Taxonomy" id="2530385"/>
    <lineage>
        <taxon>Bacteria</taxon>
        <taxon>Bacillati</taxon>
        <taxon>Actinomycetota</taxon>
        <taxon>Actinomycetes</taxon>
        <taxon>Pseudonocardiales</taxon>
        <taxon>Pseudonocardiaceae</taxon>
        <taxon>Saccharopolyspora</taxon>
    </lineage>
</organism>
<keyword evidence="2" id="KW-1185">Reference proteome</keyword>
<proteinExistence type="predicted"/>
<accession>A0A4R4V9U5</accession>
<reference evidence="1 2" key="1">
    <citation type="submission" date="2019-03" db="EMBL/GenBank/DDBJ databases">
        <title>Draft genome sequences of novel Actinobacteria.</title>
        <authorList>
            <person name="Sahin N."/>
            <person name="Ay H."/>
            <person name="Saygin H."/>
        </authorList>
    </citation>
    <scope>NUCLEOTIDE SEQUENCE [LARGE SCALE GENOMIC DNA]</scope>
    <source>
        <strain evidence="1 2">16K404</strain>
    </source>
</reference>
<dbReference type="EMBL" id="SMKV01000002">
    <property type="protein sequence ID" value="TDC96229.1"/>
    <property type="molecule type" value="Genomic_DNA"/>
</dbReference>
<dbReference type="SUPFAM" id="SSF55486">
    <property type="entry name" value="Metalloproteases ('zincins'), catalytic domain"/>
    <property type="match status" value="1"/>
</dbReference>
<dbReference type="OrthoDB" id="5168289at2"/>
<name>A0A4R4V9U5_9PSEU</name>
<protein>
    <submittedName>
        <fullName evidence="1">Peptidase</fullName>
    </submittedName>
</protein>